<reference evidence="2" key="2">
    <citation type="submission" date="2017-10" db="EMBL/GenBank/DDBJ databases">
        <title>Ladona fulva Genome sequencing and assembly.</title>
        <authorList>
            <person name="Murali S."/>
            <person name="Richards S."/>
            <person name="Bandaranaike D."/>
            <person name="Bellair M."/>
            <person name="Blankenburg K."/>
            <person name="Chao H."/>
            <person name="Dinh H."/>
            <person name="Doddapaneni H."/>
            <person name="Dugan-Rocha S."/>
            <person name="Elkadiri S."/>
            <person name="Gnanaolivu R."/>
            <person name="Hernandez B."/>
            <person name="Skinner E."/>
            <person name="Javaid M."/>
            <person name="Lee S."/>
            <person name="Li M."/>
            <person name="Ming W."/>
            <person name="Munidasa M."/>
            <person name="Muniz J."/>
            <person name="Nguyen L."/>
            <person name="Hughes D."/>
            <person name="Osuji N."/>
            <person name="Pu L.-L."/>
            <person name="Puazo M."/>
            <person name="Qu C."/>
            <person name="Quiroz J."/>
            <person name="Raj R."/>
            <person name="Weissenberger G."/>
            <person name="Xin Y."/>
            <person name="Zou X."/>
            <person name="Han Y."/>
            <person name="Worley K."/>
            <person name="Muzny D."/>
            <person name="Gibbs R."/>
        </authorList>
    </citation>
    <scope>NUCLEOTIDE SEQUENCE</scope>
    <source>
        <strain evidence="2">Sampled in the wild</strain>
    </source>
</reference>
<comment type="caution">
    <text evidence="2">The sequence shown here is derived from an EMBL/GenBank/DDBJ whole genome shotgun (WGS) entry which is preliminary data.</text>
</comment>
<dbReference type="Proteomes" id="UP000792457">
    <property type="component" value="Unassembled WGS sequence"/>
</dbReference>
<feature type="non-terminal residue" evidence="2">
    <location>
        <position position="1"/>
    </location>
</feature>
<feature type="transmembrane region" description="Helical" evidence="1">
    <location>
        <begin position="41"/>
        <end position="59"/>
    </location>
</feature>
<keyword evidence="1" id="KW-0472">Membrane</keyword>
<evidence type="ECO:0000256" key="1">
    <source>
        <dbReference type="SAM" id="Phobius"/>
    </source>
</evidence>
<keyword evidence="3" id="KW-1185">Reference proteome</keyword>
<reference evidence="2" key="1">
    <citation type="submission" date="2013-04" db="EMBL/GenBank/DDBJ databases">
        <authorList>
            <person name="Qu J."/>
            <person name="Murali S.C."/>
            <person name="Bandaranaike D."/>
            <person name="Bellair M."/>
            <person name="Blankenburg K."/>
            <person name="Chao H."/>
            <person name="Dinh H."/>
            <person name="Doddapaneni H."/>
            <person name="Downs B."/>
            <person name="Dugan-Rocha S."/>
            <person name="Elkadiri S."/>
            <person name="Gnanaolivu R.D."/>
            <person name="Hernandez B."/>
            <person name="Javaid M."/>
            <person name="Jayaseelan J.C."/>
            <person name="Lee S."/>
            <person name="Li M."/>
            <person name="Ming W."/>
            <person name="Munidasa M."/>
            <person name="Muniz J."/>
            <person name="Nguyen L."/>
            <person name="Ongeri F."/>
            <person name="Osuji N."/>
            <person name="Pu L.-L."/>
            <person name="Puazo M."/>
            <person name="Qu C."/>
            <person name="Quiroz J."/>
            <person name="Raj R."/>
            <person name="Weissenberger G."/>
            <person name="Xin Y."/>
            <person name="Zou X."/>
            <person name="Han Y."/>
            <person name="Richards S."/>
            <person name="Worley K."/>
            <person name="Muzny D."/>
            <person name="Gibbs R."/>
        </authorList>
    </citation>
    <scope>NUCLEOTIDE SEQUENCE</scope>
    <source>
        <strain evidence="2">Sampled in the wild</strain>
    </source>
</reference>
<keyword evidence="1" id="KW-1133">Transmembrane helix</keyword>
<name>A0A8K0KJZ1_LADFU</name>
<sequence>AGHFPDSLKVARVIPIHKKGPRDNPLNYRPILPKLLCPPNFILILNVIAYLILPSLALASEGLPHRQ</sequence>
<organism evidence="2 3">
    <name type="scientific">Ladona fulva</name>
    <name type="common">Scarce chaser dragonfly</name>
    <name type="synonym">Libellula fulva</name>
    <dbReference type="NCBI Taxonomy" id="123851"/>
    <lineage>
        <taxon>Eukaryota</taxon>
        <taxon>Metazoa</taxon>
        <taxon>Ecdysozoa</taxon>
        <taxon>Arthropoda</taxon>
        <taxon>Hexapoda</taxon>
        <taxon>Insecta</taxon>
        <taxon>Pterygota</taxon>
        <taxon>Palaeoptera</taxon>
        <taxon>Odonata</taxon>
        <taxon>Epiprocta</taxon>
        <taxon>Anisoptera</taxon>
        <taxon>Libelluloidea</taxon>
        <taxon>Libellulidae</taxon>
        <taxon>Ladona</taxon>
    </lineage>
</organism>
<protein>
    <submittedName>
        <fullName evidence="2">Uncharacterized protein</fullName>
    </submittedName>
</protein>
<evidence type="ECO:0000313" key="2">
    <source>
        <dbReference type="EMBL" id="KAG8235271.1"/>
    </source>
</evidence>
<evidence type="ECO:0000313" key="3">
    <source>
        <dbReference type="Proteomes" id="UP000792457"/>
    </source>
</evidence>
<keyword evidence="1" id="KW-0812">Transmembrane</keyword>
<proteinExistence type="predicted"/>
<accession>A0A8K0KJZ1</accession>
<dbReference type="AlphaFoldDB" id="A0A8K0KJZ1"/>
<gene>
    <name evidence="2" type="ORF">J437_LFUL014271</name>
</gene>
<dbReference type="EMBL" id="KZ308894">
    <property type="protein sequence ID" value="KAG8235271.1"/>
    <property type="molecule type" value="Genomic_DNA"/>
</dbReference>
<dbReference type="OrthoDB" id="414730at2759"/>